<keyword evidence="4" id="KW-1185">Reference proteome</keyword>
<reference evidence="4" key="1">
    <citation type="journal article" date="2019" name="Int. J. Syst. Evol. Microbiol.">
        <title>The Global Catalogue of Microorganisms (GCM) 10K type strain sequencing project: providing services to taxonomists for standard genome sequencing and annotation.</title>
        <authorList>
            <consortium name="The Broad Institute Genomics Platform"/>
            <consortium name="The Broad Institute Genome Sequencing Center for Infectious Disease"/>
            <person name="Wu L."/>
            <person name="Ma J."/>
        </authorList>
    </citation>
    <scope>NUCLEOTIDE SEQUENCE [LARGE SCALE GENOMIC DNA]</scope>
    <source>
        <strain evidence="4">LMG 24813</strain>
    </source>
</reference>
<organism evidence="3 4">
    <name type="scientific">Candidimonas humi</name>
    <dbReference type="NCBI Taxonomy" id="683355"/>
    <lineage>
        <taxon>Bacteria</taxon>
        <taxon>Pseudomonadati</taxon>
        <taxon>Pseudomonadota</taxon>
        <taxon>Betaproteobacteria</taxon>
        <taxon>Burkholderiales</taxon>
        <taxon>Alcaligenaceae</taxon>
        <taxon>Candidimonas</taxon>
    </lineage>
</organism>
<proteinExistence type="inferred from homology"/>
<dbReference type="PANTHER" id="PTHR42928">
    <property type="entry name" value="TRICARBOXYLATE-BINDING PROTEIN"/>
    <property type="match status" value="1"/>
</dbReference>
<name>A0ABV8P231_9BURK</name>
<evidence type="ECO:0000313" key="3">
    <source>
        <dbReference type="EMBL" id="MFC4202268.1"/>
    </source>
</evidence>
<dbReference type="EMBL" id="JBHSBV010000005">
    <property type="protein sequence ID" value="MFC4202268.1"/>
    <property type="molecule type" value="Genomic_DNA"/>
</dbReference>
<dbReference type="RefSeq" id="WP_217965772.1">
    <property type="nucleotide sequence ID" value="NZ_JAHTBN010000008.1"/>
</dbReference>
<comment type="caution">
    <text evidence="3">The sequence shown here is derived from an EMBL/GenBank/DDBJ whole genome shotgun (WGS) entry which is preliminary data.</text>
</comment>
<evidence type="ECO:0000256" key="1">
    <source>
        <dbReference type="ARBA" id="ARBA00006987"/>
    </source>
</evidence>
<keyword evidence="2" id="KW-0732">Signal</keyword>
<comment type="similarity">
    <text evidence="1">Belongs to the UPF0065 (bug) family.</text>
</comment>
<evidence type="ECO:0000313" key="4">
    <source>
        <dbReference type="Proteomes" id="UP001595848"/>
    </source>
</evidence>
<dbReference type="Proteomes" id="UP001595848">
    <property type="component" value="Unassembled WGS sequence"/>
</dbReference>
<dbReference type="Pfam" id="PF03401">
    <property type="entry name" value="TctC"/>
    <property type="match status" value="1"/>
</dbReference>
<evidence type="ECO:0000256" key="2">
    <source>
        <dbReference type="SAM" id="SignalP"/>
    </source>
</evidence>
<gene>
    <name evidence="3" type="ORF">ACFOY1_15015</name>
</gene>
<dbReference type="CDD" id="cd07012">
    <property type="entry name" value="PBP2_Bug_TTT"/>
    <property type="match status" value="1"/>
</dbReference>
<protein>
    <submittedName>
        <fullName evidence="3">Bug family tripartite tricarboxylate transporter substrate binding protein</fullName>
    </submittedName>
</protein>
<sequence>MNLSIVRLLAGPLFLCSLAFSNAATAADPTFPARPITLVVPFSPGGGADAIARAIGHAMGKDLKVSIVVENKGGASGMIGARSVAAAAPDGYTLLLSTDGMLSNPNNADARSQKALSHLMPVANLAEAPLVIAARVSLPVHNLTDLVAYAKSHPDAQLSYGIPGLGTTHHIAGVMLSELAGIKMLSVPYKGTSAGAQGLASGSIDLLIGNSTTIEPLVGAGKARILAVTSRTPFKLLPSAPTVARIYPGYSITTSYGLMVPAGTPQGIVEILARAAKLAVNDPATQNLIEHNGLTASYMGPKDYRQMLDTTTATRKRIIEKLGIKPR</sequence>
<dbReference type="PANTHER" id="PTHR42928:SF5">
    <property type="entry name" value="BLR1237 PROTEIN"/>
    <property type="match status" value="1"/>
</dbReference>
<accession>A0ABV8P231</accession>
<dbReference type="PIRSF" id="PIRSF017082">
    <property type="entry name" value="YflP"/>
    <property type="match status" value="1"/>
</dbReference>
<dbReference type="InterPro" id="IPR005064">
    <property type="entry name" value="BUG"/>
</dbReference>
<feature type="signal peptide" evidence="2">
    <location>
        <begin position="1"/>
        <end position="26"/>
    </location>
</feature>
<feature type="chain" id="PRO_5046163264" evidence="2">
    <location>
        <begin position="27"/>
        <end position="327"/>
    </location>
</feature>